<evidence type="ECO:0000259" key="9">
    <source>
        <dbReference type="Pfam" id="PF14743"/>
    </source>
</evidence>
<evidence type="ECO:0000259" key="8">
    <source>
        <dbReference type="Pfam" id="PF01068"/>
    </source>
</evidence>
<evidence type="ECO:0000256" key="7">
    <source>
        <dbReference type="ARBA" id="ARBA00023204"/>
    </source>
</evidence>
<comment type="cofactor">
    <cofactor evidence="1">
        <name>a divalent metal cation</name>
        <dbReference type="ChEBI" id="CHEBI:60240"/>
    </cofactor>
</comment>
<reference evidence="10" key="1">
    <citation type="submission" date="2022-09" db="EMBL/GenBank/DDBJ databases">
        <authorList>
            <person name="Cebeci A."/>
            <person name="Ture M."/>
            <person name="Alemdag M."/>
            <person name="Altinok I."/>
        </authorList>
    </citation>
    <scope>NUCLEOTIDE SEQUENCE</scope>
</reference>
<feature type="domain" description="DNA ligase OB-like" evidence="9">
    <location>
        <begin position="288"/>
        <end position="351"/>
    </location>
</feature>
<protein>
    <recommendedName>
        <fullName evidence="3">DNA ligase</fullName>
    </recommendedName>
</protein>
<dbReference type="Gene3D" id="2.40.50.140">
    <property type="entry name" value="Nucleic acid-binding proteins"/>
    <property type="match status" value="1"/>
</dbReference>
<evidence type="ECO:0000256" key="4">
    <source>
        <dbReference type="ARBA" id="ARBA00022598"/>
    </source>
</evidence>
<dbReference type="InterPro" id="IPR012310">
    <property type="entry name" value="DNA_ligase_ATP-dep_cent"/>
</dbReference>
<name>A0A9E8GH16_9CAUD</name>
<dbReference type="PANTHER" id="PTHR47810:SF1">
    <property type="entry name" value="DNA LIGASE B"/>
    <property type="match status" value="1"/>
</dbReference>
<keyword evidence="7" id="KW-0234">DNA repair</keyword>
<dbReference type="InterPro" id="IPR012340">
    <property type="entry name" value="NA-bd_OB-fold"/>
</dbReference>
<evidence type="ECO:0000256" key="3">
    <source>
        <dbReference type="ARBA" id="ARBA00013308"/>
    </source>
</evidence>
<dbReference type="Proteomes" id="UP001163735">
    <property type="component" value="Segment"/>
</dbReference>
<gene>
    <name evidence="10" type="ORF">APT65_00037</name>
</gene>
<keyword evidence="5" id="KW-0235">DNA replication</keyword>
<dbReference type="PANTHER" id="PTHR47810">
    <property type="entry name" value="DNA LIGASE"/>
    <property type="match status" value="1"/>
</dbReference>
<sequence>MDMYKLYGKDSKGNIKEWTVSTQGSVITVTHGKLGGKMQQKLTTCVGKNIGKANETTPEQQAELEAISKYKKQLDKLYKTSIEDLEDVEKQLPMLALDYTKAGHRIKYPCYVSPKLDGVRCFASCDGINVTLMSRLGKYFQVPIHIHEEILYLHQQTGITLFDGELYTHGEKLQNIVSCVMKENEMTGRLQFWIFDLPSDKVWAHRYEDLMTLHDHIRPSSCIKLVSNYIADNEFDARQAMNMYLQKGFEGMMLRNSEGLYKYNHRSPDLMKWKDFQDAEALVVGVTKDKNGEGVLKCKMPSGVYFECKMVGNKEYRLFSNMLNLVGSWITYKYQALTEDGVPQFPVGLNERNCESDGTPTL</sequence>
<feature type="domain" description="ATP-dependent DNA ligase family profile" evidence="8">
    <location>
        <begin position="93"/>
        <end position="274"/>
    </location>
</feature>
<dbReference type="GO" id="GO:0005524">
    <property type="term" value="F:ATP binding"/>
    <property type="evidence" value="ECO:0007669"/>
    <property type="project" value="InterPro"/>
</dbReference>
<keyword evidence="11" id="KW-1185">Reference proteome</keyword>
<dbReference type="Gene3D" id="3.30.1490.70">
    <property type="match status" value="1"/>
</dbReference>
<dbReference type="EMBL" id="OP491958">
    <property type="protein sequence ID" value="UZV39652.1"/>
    <property type="molecule type" value="Genomic_DNA"/>
</dbReference>
<dbReference type="GO" id="GO:0003910">
    <property type="term" value="F:DNA ligase (ATP) activity"/>
    <property type="evidence" value="ECO:0007669"/>
    <property type="project" value="InterPro"/>
</dbReference>
<evidence type="ECO:0000256" key="5">
    <source>
        <dbReference type="ARBA" id="ARBA00022705"/>
    </source>
</evidence>
<evidence type="ECO:0000313" key="10">
    <source>
        <dbReference type="EMBL" id="UZV39652.1"/>
    </source>
</evidence>
<proteinExistence type="inferred from homology"/>
<dbReference type="GO" id="GO:0006260">
    <property type="term" value="P:DNA replication"/>
    <property type="evidence" value="ECO:0007669"/>
    <property type="project" value="UniProtKB-KW"/>
</dbReference>
<dbReference type="InterPro" id="IPR050326">
    <property type="entry name" value="NAD_dep_DNA_ligaseB"/>
</dbReference>
<keyword evidence="4 10" id="KW-0436">Ligase</keyword>
<evidence type="ECO:0000256" key="1">
    <source>
        <dbReference type="ARBA" id="ARBA00001968"/>
    </source>
</evidence>
<evidence type="ECO:0000256" key="6">
    <source>
        <dbReference type="ARBA" id="ARBA00022763"/>
    </source>
</evidence>
<dbReference type="Pfam" id="PF01068">
    <property type="entry name" value="DNA_ligase_A_M"/>
    <property type="match status" value="1"/>
</dbReference>
<dbReference type="SUPFAM" id="SSF56091">
    <property type="entry name" value="DNA ligase/mRNA capping enzyme, catalytic domain"/>
    <property type="match status" value="1"/>
</dbReference>
<dbReference type="GO" id="GO:0006310">
    <property type="term" value="P:DNA recombination"/>
    <property type="evidence" value="ECO:0007669"/>
    <property type="project" value="InterPro"/>
</dbReference>
<evidence type="ECO:0000313" key="11">
    <source>
        <dbReference type="Proteomes" id="UP001163735"/>
    </source>
</evidence>
<dbReference type="Pfam" id="PF14743">
    <property type="entry name" value="DNA_ligase_OB_2"/>
    <property type="match status" value="1"/>
</dbReference>
<dbReference type="CDD" id="cd08041">
    <property type="entry name" value="OBF_kDNA_ligase_like"/>
    <property type="match status" value="1"/>
</dbReference>
<accession>A0A9E8GH16</accession>
<dbReference type="GO" id="GO:0006281">
    <property type="term" value="P:DNA repair"/>
    <property type="evidence" value="ECO:0007669"/>
    <property type="project" value="UniProtKB-KW"/>
</dbReference>
<dbReference type="Gene3D" id="3.30.470.30">
    <property type="entry name" value="DNA ligase/mRNA capping enzyme"/>
    <property type="match status" value="1"/>
</dbReference>
<evidence type="ECO:0000256" key="2">
    <source>
        <dbReference type="ARBA" id="ARBA00007572"/>
    </source>
</evidence>
<organism evidence="10 11">
    <name type="scientific">Aeromonas phage APT65</name>
    <dbReference type="NCBI Taxonomy" id="2982914"/>
    <lineage>
        <taxon>Viruses</taxon>
        <taxon>Duplodnaviria</taxon>
        <taxon>Heunggongvirae</taxon>
        <taxon>Uroviricota</taxon>
        <taxon>Caudoviricetes</taxon>
        <taxon>Aquaneticvirus</taxon>
        <taxon>Aquaneticvirus ApT65</taxon>
    </lineage>
</organism>
<keyword evidence="6" id="KW-0227">DNA damage</keyword>
<dbReference type="InterPro" id="IPR029319">
    <property type="entry name" value="DNA_ligase_OB"/>
</dbReference>
<comment type="similarity">
    <text evidence="2">Belongs to the ATP-dependent DNA ligase family.</text>
</comment>
<dbReference type="SUPFAM" id="SSF50249">
    <property type="entry name" value="Nucleic acid-binding proteins"/>
    <property type="match status" value="1"/>
</dbReference>